<name>A0A1H7MCH6_STRJI</name>
<evidence type="ECO:0000256" key="1">
    <source>
        <dbReference type="SAM" id="Phobius"/>
    </source>
</evidence>
<feature type="transmembrane region" description="Helical" evidence="1">
    <location>
        <begin position="261"/>
        <end position="282"/>
    </location>
</feature>
<feature type="transmembrane region" description="Helical" evidence="1">
    <location>
        <begin position="289"/>
        <end position="308"/>
    </location>
</feature>
<keyword evidence="1" id="KW-0472">Membrane</keyword>
<feature type="transmembrane region" description="Helical" evidence="1">
    <location>
        <begin position="158"/>
        <end position="174"/>
    </location>
</feature>
<accession>A0A1H7MCH6</accession>
<dbReference type="STRING" id="235985.SAMN05414137_105304"/>
<feature type="transmembrane region" description="Helical" evidence="1">
    <location>
        <begin position="314"/>
        <end position="334"/>
    </location>
</feature>
<feature type="transmembrane region" description="Helical" evidence="1">
    <location>
        <begin position="133"/>
        <end position="151"/>
    </location>
</feature>
<proteinExistence type="predicted"/>
<organism evidence="2 3">
    <name type="scientific">Streptacidiphilus jiangxiensis</name>
    <dbReference type="NCBI Taxonomy" id="235985"/>
    <lineage>
        <taxon>Bacteria</taxon>
        <taxon>Bacillati</taxon>
        <taxon>Actinomycetota</taxon>
        <taxon>Actinomycetes</taxon>
        <taxon>Kitasatosporales</taxon>
        <taxon>Streptomycetaceae</taxon>
        <taxon>Streptacidiphilus</taxon>
    </lineage>
</organism>
<evidence type="ECO:0000313" key="2">
    <source>
        <dbReference type="EMBL" id="SEL08872.1"/>
    </source>
</evidence>
<evidence type="ECO:0008006" key="4">
    <source>
        <dbReference type="Google" id="ProtNLM"/>
    </source>
</evidence>
<feature type="transmembrane region" description="Helical" evidence="1">
    <location>
        <begin position="180"/>
        <end position="198"/>
    </location>
</feature>
<keyword evidence="3" id="KW-1185">Reference proteome</keyword>
<feature type="transmembrane region" description="Helical" evidence="1">
    <location>
        <begin position="354"/>
        <end position="377"/>
    </location>
</feature>
<dbReference type="OrthoDB" id="3946755at2"/>
<evidence type="ECO:0000313" key="3">
    <source>
        <dbReference type="Proteomes" id="UP000183015"/>
    </source>
</evidence>
<feature type="transmembrane region" description="Helical" evidence="1">
    <location>
        <begin position="210"/>
        <end position="228"/>
    </location>
</feature>
<feature type="transmembrane region" description="Helical" evidence="1">
    <location>
        <begin position="80"/>
        <end position="99"/>
    </location>
</feature>
<sequence length="551" mass="57631">MLLGTALVAAQAARLRAWIVDDAAITFAYARSVAHGLGPVQQAGAPPVEGYSNPSWLVVLILGHGLGVFDHGSLFGVGDLVWFPKLLALLCVLGVLWCVRATTGSSVATLVAAAVLATNWSFVIWAFSGLENPLYGLLVAGLAALLARAAARDELPGVRTAVGAGLLALVAALTRPDGVLYAGAYPLALLLTVPRAALTRSGLVARLLRPTALEVAVFGLPYGVFLLWRRAEFGQWVPNTAVAKSQGAPGLGEMWDRAVDVLGYAGWAGVAVVLVAAALVLVRPGSGRAELVAAGVPPLLALVGFAVLRPDWMALYRFATPLWTAGALFGALALTRAWQARWPSAVPIPAARALLALAASVALAVSAVPQAASAAGFRRYPTLSMCSVAQRYGLLFNTYADRLGLPRRTSSLLLPDLGGTLLTSGLRVVDLAGLTDPVIARAYGADDMAAVRSYVFHEVRPTFVHVHGPWASSPGLLPRTLRAAGYLPLYDSGADSGPSAFDSDWVRADAVTSPARLAALQSWAHHEVPVLEQQRATSPLTTCAIPSTIPR</sequence>
<dbReference type="RefSeq" id="WP_052439283.1">
    <property type="nucleotide sequence ID" value="NZ_BBPN01000042.1"/>
</dbReference>
<dbReference type="eggNOG" id="COG1807">
    <property type="taxonomic scope" value="Bacteria"/>
</dbReference>
<keyword evidence="1" id="KW-1133">Transmembrane helix</keyword>
<dbReference type="EMBL" id="FOAZ01000005">
    <property type="protein sequence ID" value="SEL08872.1"/>
    <property type="molecule type" value="Genomic_DNA"/>
</dbReference>
<protein>
    <recommendedName>
        <fullName evidence="4">4-amino-4-deoxy-L-arabinose transferase</fullName>
    </recommendedName>
</protein>
<gene>
    <name evidence="2" type="ORF">SAMN05414137_105304</name>
</gene>
<dbReference type="AlphaFoldDB" id="A0A1H7MCH6"/>
<feature type="transmembrane region" description="Helical" evidence="1">
    <location>
        <begin position="106"/>
        <end position="127"/>
    </location>
</feature>
<reference evidence="3" key="1">
    <citation type="submission" date="2016-10" db="EMBL/GenBank/DDBJ databases">
        <authorList>
            <person name="Varghese N."/>
        </authorList>
    </citation>
    <scope>NUCLEOTIDE SEQUENCE [LARGE SCALE GENOMIC DNA]</scope>
    <source>
        <strain evidence="3">DSM 45096 / BCRC 16803 / CGMCC 4.1857 / CIP 109030 / JCM 12277 / KCTC 19219 / NBRC 100920 / 33214</strain>
    </source>
</reference>
<keyword evidence="1" id="KW-0812">Transmembrane</keyword>
<dbReference type="Proteomes" id="UP000183015">
    <property type="component" value="Unassembled WGS sequence"/>
</dbReference>